<protein>
    <submittedName>
        <fullName evidence="1">XRE family transcriptional regulator</fullName>
    </submittedName>
</protein>
<reference evidence="2" key="1">
    <citation type="journal article" date="2019" name="Int. J. Syst. Evol. Microbiol.">
        <title>The Global Catalogue of Microorganisms (GCM) 10K type strain sequencing project: providing services to taxonomists for standard genome sequencing and annotation.</title>
        <authorList>
            <consortium name="The Broad Institute Genomics Platform"/>
            <consortium name="The Broad Institute Genome Sequencing Center for Infectious Disease"/>
            <person name="Wu L."/>
            <person name="Ma J."/>
        </authorList>
    </citation>
    <scope>NUCLEOTIDE SEQUENCE [LARGE SCALE GENOMIC DNA]</scope>
    <source>
        <strain evidence="2">JCM 9371</strain>
    </source>
</reference>
<sequence length="334" mass="35740">MRRRAAIQFLAALSAGVAVPPGTLETVLSGIDDAIGRPVDLAEWEAIVHEYGHLITSRPPGTLVGDITADIVAVGRLLKVHEATDDVPGLLRVSAGLSGLLAIDLGYVGRRHEARTAWRTAQRAADASGDRELQVWVRGRAAQDAHWTGRPDHVVIGLADEAIEIADGAPSGGKARAHAARASVAADQGDADGAKRSLVALKDTFDRLPDDDAGLSELTFRETQLRWNESYAHTQIGDRRAEATLDDALALYSASATRPRANLQLMRAALLVKSHDVDTGLHHALTTMQAHHRPHSAATGMLVNRVLHALPKEARTNPDAQELRELAANRTALA</sequence>
<gene>
    <name evidence="1" type="ORF">ACFQZM_01040</name>
</gene>
<dbReference type="Proteomes" id="UP001597063">
    <property type="component" value="Unassembled WGS sequence"/>
</dbReference>
<evidence type="ECO:0000313" key="2">
    <source>
        <dbReference type="Proteomes" id="UP001597063"/>
    </source>
</evidence>
<name>A0ABW2XAE2_9ACTN</name>
<dbReference type="EMBL" id="JBHTGP010000001">
    <property type="protein sequence ID" value="MFD0683065.1"/>
    <property type="molecule type" value="Genomic_DNA"/>
</dbReference>
<evidence type="ECO:0000313" key="1">
    <source>
        <dbReference type="EMBL" id="MFD0683065.1"/>
    </source>
</evidence>
<proteinExistence type="predicted"/>
<organism evidence="1 2">
    <name type="scientific">Actinomadura fibrosa</name>
    <dbReference type="NCBI Taxonomy" id="111802"/>
    <lineage>
        <taxon>Bacteria</taxon>
        <taxon>Bacillati</taxon>
        <taxon>Actinomycetota</taxon>
        <taxon>Actinomycetes</taxon>
        <taxon>Streptosporangiales</taxon>
        <taxon>Thermomonosporaceae</taxon>
        <taxon>Actinomadura</taxon>
    </lineage>
</organism>
<accession>A0ABW2XAE2</accession>
<dbReference type="RefSeq" id="WP_131757759.1">
    <property type="nucleotide sequence ID" value="NZ_CAACUY010000037.1"/>
</dbReference>
<keyword evidence="2" id="KW-1185">Reference proteome</keyword>
<comment type="caution">
    <text evidence="1">The sequence shown here is derived from an EMBL/GenBank/DDBJ whole genome shotgun (WGS) entry which is preliminary data.</text>
</comment>